<accession>A0ABV7NIJ4</accession>
<evidence type="ECO:0000313" key="2">
    <source>
        <dbReference type="Proteomes" id="UP001595681"/>
    </source>
</evidence>
<proteinExistence type="predicted"/>
<organism evidence="1 2">
    <name type="scientific">Sphingobium rhizovicinum</name>
    <dbReference type="NCBI Taxonomy" id="432308"/>
    <lineage>
        <taxon>Bacteria</taxon>
        <taxon>Pseudomonadati</taxon>
        <taxon>Pseudomonadota</taxon>
        <taxon>Alphaproteobacteria</taxon>
        <taxon>Sphingomonadales</taxon>
        <taxon>Sphingomonadaceae</taxon>
        <taxon>Sphingobium</taxon>
    </lineage>
</organism>
<dbReference type="EMBL" id="JBHRVU010000004">
    <property type="protein sequence ID" value="MFC3443003.1"/>
    <property type="molecule type" value="Genomic_DNA"/>
</dbReference>
<reference evidence="2" key="1">
    <citation type="journal article" date="2019" name="Int. J. Syst. Evol. Microbiol.">
        <title>The Global Catalogue of Microorganisms (GCM) 10K type strain sequencing project: providing services to taxonomists for standard genome sequencing and annotation.</title>
        <authorList>
            <consortium name="The Broad Institute Genomics Platform"/>
            <consortium name="The Broad Institute Genome Sequencing Center for Infectious Disease"/>
            <person name="Wu L."/>
            <person name="Ma J."/>
        </authorList>
    </citation>
    <scope>NUCLEOTIDE SEQUENCE [LARGE SCALE GENOMIC DNA]</scope>
    <source>
        <strain evidence="2">CCM 7491</strain>
    </source>
</reference>
<name>A0ABV7NIJ4_9SPHN</name>
<dbReference type="Proteomes" id="UP001595681">
    <property type="component" value="Unassembled WGS sequence"/>
</dbReference>
<dbReference type="RefSeq" id="WP_380797318.1">
    <property type="nucleotide sequence ID" value="NZ_JBHRVU010000004.1"/>
</dbReference>
<dbReference type="SUPFAM" id="SSF55785">
    <property type="entry name" value="PYP-like sensor domain (PAS domain)"/>
    <property type="match status" value="1"/>
</dbReference>
<evidence type="ECO:0000313" key="1">
    <source>
        <dbReference type="EMBL" id="MFC3443003.1"/>
    </source>
</evidence>
<dbReference type="InterPro" id="IPR035965">
    <property type="entry name" value="PAS-like_dom_sf"/>
</dbReference>
<protein>
    <submittedName>
        <fullName evidence="1">Diguanylate cyclase</fullName>
    </submittedName>
</protein>
<sequence>MRPIEPLPLHHSWPLYDLRTHLAPVLLDAEIARSDIALAERGLGLWHCDLTDDNRLSWTAGVYDMFGLERDCPVARPLSVSLYAPESREPMERLRAYAIKHKRGFTLDVDINQADGGGRCAMRLIAAPILNAEDDVIALHGVKQLLPHGATSSPRLDPTIFVML</sequence>
<dbReference type="Gene3D" id="3.30.450.20">
    <property type="entry name" value="PAS domain"/>
    <property type="match status" value="1"/>
</dbReference>
<comment type="caution">
    <text evidence="1">The sequence shown here is derived from an EMBL/GenBank/DDBJ whole genome shotgun (WGS) entry which is preliminary data.</text>
</comment>
<gene>
    <name evidence="1" type="ORF">ACFOKF_17665</name>
</gene>
<keyword evidence="2" id="KW-1185">Reference proteome</keyword>